<name>A0A8X6F8C7_TRICU</name>
<keyword evidence="10" id="KW-1185">Reference proteome</keyword>
<gene>
    <name evidence="9" type="primary">Pnliprp2</name>
    <name evidence="9" type="ORF">TNCT_165241</name>
</gene>
<dbReference type="InterPro" id="IPR000734">
    <property type="entry name" value="TAG_lipase"/>
</dbReference>
<dbReference type="InterPro" id="IPR001024">
    <property type="entry name" value="PLAT/LH2_dom"/>
</dbReference>
<dbReference type="GO" id="GO:0004806">
    <property type="term" value="F:triacylglycerol lipase activity"/>
    <property type="evidence" value="ECO:0007669"/>
    <property type="project" value="InterPro"/>
</dbReference>
<dbReference type="Pfam" id="PF05380">
    <property type="entry name" value="Peptidase_A17"/>
    <property type="match status" value="1"/>
</dbReference>
<evidence type="ECO:0000256" key="4">
    <source>
        <dbReference type="ARBA" id="ARBA00023157"/>
    </source>
</evidence>
<evidence type="ECO:0000256" key="2">
    <source>
        <dbReference type="ARBA" id="ARBA00010701"/>
    </source>
</evidence>
<dbReference type="AlphaFoldDB" id="A0A8X6F8C7"/>
<dbReference type="SUPFAM" id="SSF49723">
    <property type="entry name" value="Lipase/lipooxygenase domain (PLAT/LH2 domain)"/>
    <property type="match status" value="1"/>
</dbReference>
<evidence type="ECO:0000259" key="8">
    <source>
        <dbReference type="Pfam" id="PF01477"/>
    </source>
</evidence>
<dbReference type="Gene3D" id="3.40.50.1820">
    <property type="entry name" value="alpha/beta hydrolase"/>
    <property type="match status" value="1"/>
</dbReference>
<evidence type="ECO:0000256" key="5">
    <source>
        <dbReference type="RuleBase" id="RU004262"/>
    </source>
</evidence>
<evidence type="ECO:0000256" key="1">
    <source>
        <dbReference type="ARBA" id="ARBA00004613"/>
    </source>
</evidence>
<dbReference type="InterPro" id="IPR013818">
    <property type="entry name" value="Lipase"/>
</dbReference>
<dbReference type="Pfam" id="PF00151">
    <property type="entry name" value="Lipase"/>
    <property type="match status" value="1"/>
</dbReference>
<dbReference type="GO" id="GO:0016042">
    <property type="term" value="P:lipid catabolic process"/>
    <property type="evidence" value="ECO:0007669"/>
    <property type="project" value="TreeGrafter"/>
</dbReference>
<dbReference type="PRINTS" id="PR00821">
    <property type="entry name" value="TAGLIPASE"/>
</dbReference>
<keyword evidence="4" id="KW-1015">Disulfide bond</keyword>
<accession>A0A8X6F8C7</accession>
<feature type="domain" description="Lipase" evidence="7">
    <location>
        <begin position="281"/>
        <end position="618"/>
    </location>
</feature>
<sequence length="748" mass="85085">MDAILKQKKIVKGKLTRLVSKIDDLQNQANSESIIEVYEKDVNLIDTEVNNLNDNLLNIKLEWEELANDVQFVKDIKIPRFLLVDSDNLFHLFGFSDASEKAYAAAIYCRSVSDTGKINVQLIVAKTRVAPLKTVSLPRLELCGALLLVKLMDFTCKALNYPISQAQFYTDSTIVLSWIGSHASRWKTFVANRVAKIQTLSSATQWHHISGSANPADLATRGVSSSTLLTSIWLCGPKFLHETFPFQTDSSVPTLNDAMPEERYCTLQSIIVPNHLPDGSKICMTDLGCFEVTKDFFHPIYRPVNFLPQDRATIHTRFFLYMRSNPKEHHELHSNNPDEIKNSFIKPEHKTVFIIHGFFDSRFYGKWMEMMKDNLLLNNDYNVIIVDWSKGNGAPYTQATANCRVVGAEVAFMIKQLQIIKGVSPMNCHIIGHSLGAHIAGYAGERLNELGRISGLDPAHPYFQYMPPSVRLDPTDADFVDNIHTDSGSHKLLPLGMIQLAGHIDFFPNNGMSQPGCAKSVIHSIFLEGLIDASRRFIACNHQRAVDYFMYSINYKKALQVAYQCTSWHDYISGHCAECGKDGSKCAILGIQADQYKRFKNDTRSVKMYLTTSGSAPFWEYYYKVEVKLRKPKENFEDKKGSIILQLHGTSHDYNVQLTTKTGNLIHGATYTYLVRNVEELGKLLSVKFSWASSSWNFFKTHTLFLDYVTIKPMNIIDERKQEYKQKFCYESVEAIKSKKEYFLKECK</sequence>
<dbReference type="PRINTS" id="PR00823">
    <property type="entry name" value="PANCLIPASE"/>
</dbReference>
<dbReference type="EMBL" id="BMAO01011300">
    <property type="protein sequence ID" value="GFQ72762.1"/>
    <property type="molecule type" value="Genomic_DNA"/>
</dbReference>
<dbReference type="Pfam" id="PF01477">
    <property type="entry name" value="PLAT"/>
    <property type="match status" value="1"/>
</dbReference>
<dbReference type="InterPro" id="IPR008042">
    <property type="entry name" value="Retrotrans_Pao"/>
</dbReference>
<dbReference type="CDD" id="cd00707">
    <property type="entry name" value="Pancreat_lipase_like"/>
    <property type="match status" value="1"/>
</dbReference>
<evidence type="ECO:0000256" key="3">
    <source>
        <dbReference type="ARBA" id="ARBA00022525"/>
    </source>
</evidence>
<comment type="similarity">
    <text evidence="2 5">Belongs to the AB hydrolase superfamily. Lipase family.</text>
</comment>
<feature type="coiled-coil region" evidence="6">
    <location>
        <begin position="8"/>
        <end position="69"/>
    </location>
</feature>
<dbReference type="InterPro" id="IPR002331">
    <property type="entry name" value="Lipase_panc"/>
</dbReference>
<dbReference type="GO" id="GO:0005615">
    <property type="term" value="C:extracellular space"/>
    <property type="evidence" value="ECO:0007669"/>
    <property type="project" value="TreeGrafter"/>
</dbReference>
<evidence type="ECO:0000259" key="7">
    <source>
        <dbReference type="Pfam" id="PF00151"/>
    </source>
</evidence>
<dbReference type="PANTHER" id="PTHR11610">
    <property type="entry name" value="LIPASE"/>
    <property type="match status" value="1"/>
</dbReference>
<comment type="caution">
    <text evidence="9">The sequence shown here is derived from an EMBL/GenBank/DDBJ whole genome shotgun (WGS) entry which is preliminary data.</text>
</comment>
<dbReference type="FunFam" id="3.40.50.1820:FF:000033">
    <property type="entry name" value="Pancreatic triacylglycerol lipase"/>
    <property type="match status" value="1"/>
</dbReference>
<dbReference type="InterPro" id="IPR029058">
    <property type="entry name" value="AB_hydrolase_fold"/>
</dbReference>
<dbReference type="OrthoDB" id="199913at2759"/>
<dbReference type="Proteomes" id="UP000887116">
    <property type="component" value="Unassembled WGS sequence"/>
</dbReference>
<feature type="domain" description="PLAT" evidence="8">
    <location>
        <begin position="633"/>
        <end position="733"/>
    </location>
</feature>
<dbReference type="SUPFAM" id="SSF53474">
    <property type="entry name" value="alpha/beta-Hydrolases"/>
    <property type="match status" value="1"/>
</dbReference>
<keyword evidence="6" id="KW-0175">Coiled coil</keyword>
<evidence type="ECO:0000313" key="10">
    <source>
        <dbReference type="Proteomes" id="UP000887116"/>
    </source>
</evidence>
<dbReference type="InterPro" id="IPR036392">
    <property type="entry name" value="PLAT/LH2_dom_sf"/>
</dbReference>
<dbReference type="PANTHER" id="PTHR11610:SF185">
    <property type="entry name" value="LD47264P"/>
    <property type="match status" value="1"/>
</dbReference>
<protein>
    <submittedName>
        <fullName evidence="9">Pancreatic lipase-related protein 2</fullName>
    </submittedName>
</protein>
<proteinExistence type="inferred from homology"/>
<reference evidence="9" key="1">
    <citation type="submission" date="2020-07" db="EMBL/GenBank/DDBJ databases">
        <title>Multicomponent nature underlies the extraordinary mechanical properties of spider dragline silk.</title>
        <authorList>
            <person name="Kono N."/>
            <person name="Nakamura H."/>
            <person name="Mori M."/>
            <person name="Yoshida Y."/>
            <person name="Ohtoshi R."/>
            <person name="Malay A.D."/>
            <person name="Moran D.A.P."/>
            <person name="Tomita M."/>
            <person name="Numata K."/>
            <person name="Arakawa K."/>
        </authorList>
    </citation>
    <scope>NUCLEOTIDE SEQUENCE</scope>
</reference>
<organism evidence="9 10">
    <name type="scientific">Trichonephila clavata</name>
    <name type="common">Joro spider</name>
    <name type="synonym">Nephila clavata</name>
    <dbReference type="NCBI Taxonomy" id="2740835"/>
    <lineage>
        <taxon>Eukaryota</taxon>
        <taxon>Metazoa</taxon>
        <taxon>Ecdysozoa</taxon>
        <taxon>Arthropoda</taxon>
        <taxon>Chelicerata</taxon>
        <taxon>Arachnida</taxon>
        <taxon>Araneae</taxon>
        <taxon>Araneomorphae</taxon>
        <taxon>Entelegynae</taxon>
        <taxon>Araneoidea</taxon>
        <taxon>Nephilidae</taxon>
        <taxon>Trichonephila</taxon>
    </lineage>
</organism>
<dbReference type="InterPro" id="IPR033906">
    <property type="entry name" value="Lipase_N"/>
</dbReference>
<comment type="subcellular location">
    <subcellularLocation>
        <location evidence="1">Secreted</location>
    </subcellularLocation>
</comment>
<keyword evidence="3" id="KW-0964">Secreted</keyword>
<evidence type="ECO:0000256" key="6">
    <source>
        <dbReference type="SAM" id="Coils"/>
    </source>
</evidence>
<dbReference type="Gene3D" id="2.60.60.20">
    <property type="entry name" value="PLAT/LH2 domain"/>
    <property type="match status" value="1"/>
</dbReference>
<evidence type="ECO:0000313" key="9">
    <source>
        <dbReference type="EMBL" id="GFQ72762.1"/>
    </source>
</evidence>